<dbReference type="EMBL" id="FN667741">
    <property type="protein sequence ID" value="CBJ83129.1"/>
    <property type="molecule type" value="Genomic_DNA"/>
</dbReference>
<proteinExistence type="predicted"/>
<sequence length="42" mass="4952">MPDIYLAREATPPGGFFAFVFFYYLLNFCFILFLITLSYSIE</sequence>
<name>D3V650_XENBS</name>
<dbReference type="HOGENOM" id="CLU_3259971_0_0_6"/>
<evidence type="ECO:0000313" key="3">
    <source>
        <dbReference type="Proteomes" id="UP000002045"/>
    </source>
</evidence>
<evidence type="ECO:0000256" key="1">
    <source>
        <dbReference type="SAM" id="Phobius"/>
    </source>
</evidence>
<protein>
    <submittedName>
        <fullName evidence="2">Uncharacterized protein</fullName>
    </submittedName>
</protein>
<evidence type="ECO:0000313" key="2">
    <source>
        <dbReference type="EMBL" id="CBJ83129.1"/>
    </source>
</evidence>
<keyword evidence="1" id="KW-0812">Transmembrane</keyword>
<gene>
    <name evidence="2" type="ordered locus">XBJ1_4011</name>
</gene>
<accession>D3V650</accession>
<dbReference type="AlphaFoldDB" id="D3V650"/>
<keyword evidence="1" id="KW-0472">Membrane</keyword>
<dbReference type="KEGG" id="xbo:XBJ1_4011"/>
<feature type="transmembrane region" description="Helical" evidence="1">
    <location>
        <begin position="16"/>
        <end position="39"/>
    </location>
</feature>
<organism evidence="2 3">
    <name type="scientific">Xenorhabdus bovienii (strain SS-2004)</name>
    <name type="common">Xenorhabdus nematophila subsp. bovienii</name>
    <dbReference type="NCBI Taxonomy" id="406818"/>
    <lineage>
        <taxon>Bacteria</taxon>
        <taxon>Pseudomonadati</taxon>
        <taxon>Pseudomonadota</taxon>
        <taxon>Gammaproteobacteria</taxon>
        <taxon>Enterobacterales</taxon>
        <taxon>Morganellaceae</taxon>
        <taxon>Xenorhabdus</taxon>
    </lineage>
</organism>
<dbReference type="Proteomes" id="UP000002045">
    <property type="component" value="Chromosome"/>
</dbReference>
<keyword evidence="1" id="KW-1133">Transmembrane helix</keyword>
<reference evidence="2" key="1">
    <citation type="journal article" date="2011" name="PLoS ONE">
        <title>The entomopathogenic bacterial endosymbionts xenorhabdus and photorhabdus: convergent lifestyles from divergent genomes.</title>
        <authorList>
            <person name="Chaston J.M."/>
            <person name="Suen G."/>
            <person name="Tucker S.L."/>
            <person name="Andersen A.W."/>
            <person name="Bhasin A."/>
            <person name="Bode E."/>
            <person name="Bode H.B."/>
            <person name="Brachmann A.O."/>
            <person name="Cowles C.E."/>
            <person name="Cowles K.N."/>
            <person name="Darby C."/>
            <person name="de Leon L."/>
            <person name="Drace K."/>
            <person name="Du Z."/>
            <person name="Givaudan A."/>
            <person name="Herbert Tran E.E."/>
            <person name="Jewell K.A."/>
            <person name="Knack J.J."/>
            <person name="Krasomil-Osterfeld K.C."/>
            <person name="Kukor R."/>
            <person name="Lanois A."/>
            <person name="Latreille P."/>
            <person name="Leimgruber N.K."/>
            <person name="Lipke C.M."/>
            <person name="Liu R."/>
            <person name="Lu X."/>
            <person name="Martens E.C."/>
            <person name="Marri P.R."/>
            <person name="Medigue C."/>
            <person name="Menard M.L."/>
            <person name="Miller N.M."/>
            <person name="Morales-Soto N."/>
            <person name="Norton S."/>
            <person name="Ogier J.C."/>
            <person name="Orchard S.S."/>
            <person name="Park D."/>
            <person name="Park Y."/>
            <person name="Qurollo B.A."/>
            <person name="Sugar D.R."/>
            <person name="Richards G.R."/>
            <person name="Rouy Z."/>
            <person name="Slominski B."/>
            <person name="Slominski K."/>
            <person name="Snyder H."/>
            <person name="Tjaden B.C."/>
            <person name="van der Hoeven R."/>
            <person name="Welch R.D."/>
            <person name="Wheeler C."/>
            <person name="Xiang B."/>
            <person name="Barbazuk B."/>
            <person name="Gaudriault S."/>
            <person name="Goodner B."/>
            <person name="Slater S.C."/>
            <person name="Forst S."/>
            <person name="Goldman B.S."/>
            <person name="Goodrich-Blair H."/>
        </authorList>
    </citation>
    <scope>NUCLEOTIDE SEQUENCE [LARGE SCALE GENOMIC DNA]</scope>
    <source>
        <strain evidence="2">SS-2004</strain>
    </source>
</reference>